<comment type="caution">
    <text evidence="3">The sequence shown here is derived from an EMBL/GenBank/DDBJ whole genome shotgun (WGS) entry which is preliminary data.</text>
</comment>
<dbReference type="InterPro" id="IPR013538">
    <property type="entry name" value="ASHA1/2-like_C"/>
</dbReference>
<keyword evidence="4" id="KW-1185">Reference proteome</keyword>
<dbReference type="Gene3D" id="3.30.530.20">
    <property type="match status" value="1"/>
</dbReference>
<dbReference type="SUPFAM" id="SSF55961">
    <property type="entry name" value="Bet v1-like"/>
    <property type="match status" value="1"/>
</dbReference>
<dbReference type="AlphaFoldDB" id="A0A4Q5LUK6"/>
<name>A0A4Q5LUK6_9BACT</name>
<dbReference type="Pfam" id="PF08327">
    <property type="entry name" value="AHSA1"/>
    <property type="match status" value="1"/>
</dbReference>
<dbReference type="OrthoDB" id="384974at2"/>
<feature type="domain" description="Activator of Hsp90 ATPase homologue 1/2-like C-terminal" evidence="2">
    <location>
        <begin position="23"/>
        <end position="150"/>
    </location>
</feature>
<dbReference type="RefSeq" id="WP_130023526.1">
    <property type="nucleotide sequence ID" value="NZ_SEWF01000048.1"/>
</dbReference>
<evidence type="ECO:0000256" key="1">
    <source>
        <dbReference type="ARBA" id="ARBA00006817"/>
    </source>
</evidence>
<proteinExistence type="inferred from homology"/>
<dbReference type="InterPro" id="IPR023393">
    <property type="entry name" value="START-like_dom_sf"/>
</dbReference>
<evidence type="ECO:0000259" key="2">
    <source>
        <dbReference type="Pfam" id="PF08327"/>
    </source>
</evidence>
<dbReference type="Proteomes" id="UP000293162">
    <property type="component" value="Unassembled WGS sequence"/>
</dbReference>
<accession>A0A4Q5LUK6</accession>
<organism evidence="3 4">
    <name type="scientific">Emticicia agri</name>
    <dbReference type="NCBI Taxonomy" id="2492393"/>
    <lineage>
        <taxon>Bacteria</taxon>
        <taxon>Pseudomonadati</taxon>
        <taxon>Bacteroidota</taxon>
        <taxon>Cytophagia</taxon>
        <taxon>Cytophagales</taxon>
        <taxon>Leadbetterellaceae</taxon>
        <taxon>Emticicia</taxon>
    </lineage>
</organism>
<evidence type="ECO:0000313" key="3">
    <source>
        <dbReference type="EMBL" id="RYU93302.1"/>
    </source>
</evidence>
<dbReference type="EMBL" id="SEWF01000048">
    <property type="protein sequence ID" value="RYU93302.1"/>
    <property type="molecule type" value="Genomic_DNA"/>
</dbReference>
<evidence type="ECO:0000313" key="4">
    <source>
        <dbReference type="Proteomes" id="UP000293162"/>
    </source>
</evidence>
<sequence>MNSAQKPVVESVPAIVTTHIIPVSKELLFEAYTNPEILAQWWGPKGFTNTFHSFDLRPDGLWSFTMYGPDSKAYKNKIIFKEIVSFEKIVFHHDSGPDYWGVVTFTATDTPNHTQLTYAMTISASHVYQKLKDFIIGANEENFDRLEETLDKLTKN</sequence>
<gene>
    <name evidence="3" type="ORF">EWM59_22595</name>
</gene>
<comment type="similarity">
    <text evidence="1">Belongs to the AHA1 family.</text>
</comment>
<reference evidence="3 4" key="1">
    <citation type="submission" date="2019-02" db="EMBL/GenBank/DDBJ databases">
        <title>Bacterial novel species Emticicia sp. 17J42-9 isolated from soil.</title>
        <authorList>
            <person name="Jung H.-Y."/>
        </authorList>
    </citation>
    <scope>NUCLEOTIDE SEQUENCE [LARGE SCALE GENOMIC DNA]</scope>
    <source>
        <strain evidence="3 4">17J42-9</strain>
    </source>
</reference>
<protein>
    <submittedName>
        <fullName evidence="3">Polyketide cyclase</fullName>
    </submittedName>
</protein>